<proteinExistence type="predicted"/>
<accession>A0A1D1UMY5</accession>
<dbReference type="OrthoDB" id="10675408at2759"/>
<feature type="compositionally biased region" description="Low complexity" evidence="1">
    <location>
        <begin position="197"/>
        <end position="206"/>
    </location>
</feature>
<feature type="region of interest" description="Disordered" evidence="1">
    <location>
        <begin position="54"/>
        <end position="80"/>
    </location>
</feature>
<dbReference type="EMBL" id="BDGG01000001">
    <property type="protein sequence ID" value="GAU89910.1"/>
    <property type="molecule type" value="Genomic_DNA"/>
</dbReference>
<keyword evidence="3" id="KW-1185">Reference proteome</keyword>
<dbReference type="AlphaFoldDB" id="A0A1D1UMY5"/>
<feature type="compositionally biased region" description="Basic residues" evidence="1">
    <location>
        <begin position="207"/>
        <end position="220"/>
    </location>
</feature>
<comment type="caution">
    <text evidence="2">The sequence shown here is derived from an EMBL/GenBank/DDBJ whole genome shotgun (WGS) entry which is preliminary data.</text>
</comment>
<name>A0A1D1UMY5_RAMVA</name>
<evidence type="ECO:0000256" key="1">
    <source>
        <dbReference type="SAM" id="MobiDB-lite"/>
    </source>
</evidence>
<feature type="compositionally biased region" description="Basic residues" evidence="1">
    <location>
        <begin position="179"/>
        <end position="189"/>
    </location>
</feature>
<evidence type="ECO:0000313" key="3">
    <source>
        <dbReference type="Proteomes" id="UP000186922"/>
    </source>
</evidence>
<feature type="region of interest" description="Disordered" evidence="1">
    <location>
        <begin position="167"/>
        <end position="220"/>
    </location>
</feature>
<reference evidence="2 3" key="1">
    <citation type="journal article" date="2016" name="Nat. Commun.">
        <title>Extremotolerant tardigrade genome and improved radiotolerance of human cultured cells by tardigrade-unique protein.</title>
        <authorList>
            <person name="Hashimoto T."/>
            <person name="Horikawa D.D."/>
            <person name="Saito Y."/>
            <person name="Kuwahara H."/>
            <person name="Kozuka-Hata H."/>
            <person name="Shin-I T."/>
            <person name="Minakuchi Y."/>
            <person name="Ohishi K."/>
            <person name="Motoyama A."/>
            <person name="Aizu T."/>
            <person name="Enomoto A."/>
            <person name="Kondo K."/>
            <person name="Tanaka S."/>
            <person name="Hara Y."/>
            <person name="Koshikawa S."/>
            <person name="Sagara H."/>
            <person name="Miura T."/>
            <person name="Yokobori S."/>
            <person name="Miyagawa K."/>
            <person name="Suzuki Y."/>
            <person name="Kubo T."/>
            <person name="Oyama M."/>
            <person name="Kohara Y."/>
            <person name="Fujiyama A."/>
            <person name="Arakawa K."/>
            <person name="Katayama T."/>
            <person name="Toyoda A."/>
            <person name="Kunieda T."/>
        </authorList>
    </citation>
    <scope>NUCLEOTIDE SEQUENCE [LARGE SCALE GENOMIC DNA]</scope>
    <source>
        <strain evidence="2 3">YOKOZUNA-1</strain>
    </source>
</reference>
<protein>
    <submittedName>
        <fullName evidence="2">Uncharacterized protein</fullName>
    </submittedName>
</protein>
<evidence type="ECO:0000313" key="2">
    <source>
        <dbReference type="EMBL" id="GAU89910.1"/>
    </source>
</evidence>
<sequence>MCLCHFCSPSSEFTLVLHPLGHSCGNIHQWILGLRTKFRFVLVRLTDTNETMSRTVSSPIPVSGQAQSYHSTSMSGPRKTRSTYSVAARLTERMCSSAVAEEILSSLKDFAPESLHYRYSMPNIFESPSKDLLTVSPTTTISIYDHSPLRNHLICTSMTGMDTDTEVFSETSEEPIKNSGRRSSTKKQPRSCDDDSNSSSTTSIFSNRKRVHRSSKVGKRLKTTDSSRFLCVEKRREESISSAGELERFFDSMGLDDQTAAQRLRNPRLHVQVSDDAMEESDEEDQEEALESVSVMGAIKLVNSVDTDDDEPDSPRQTVTLGGQKEAVMKKTPSMKQNTRIYEWLVNCRPVNEK</sequence>
<gene>
    <name evidence="2" type="primary">RvY_02404-1</name>
    <name evidence="2" type="synonym">RvY_02404.1</name>
    <name evidence="2" type="ORF">RvY_02404</name>
</gene>
<feature type="compositionally biased region" description="Polar residues" evidence="1">
    <location>
        <begin position="54"/>
        <end position="75"/>
    </location>
</feature>
<organism evidence="2 3">
    <name type="scientific">Ramazzottius varieornatus</name>
    <name type="common">Water bear</name>
    <name type="synonym">Tardigrade</name>
    <dbReference type="NCBI Taxonomy" id="947166"/>
    <lineage>
        <taxon>Eukaryota</taxon>
        <taxon>Metazoa</taxon>
        <taxon>Ecdysozoa</taxon>
        <taxon>Tardigrada</taxon>
        <taxon>Eutardigrada</taxon>
        <taxon>Parachela</taxon>
        <taxon>Hypsibioidea</taxon>
        <taxon>Ramazzottiidae</taxon>
        <taxon>Ramazzottius</taxon>
    </lineage>
</organism>
<feature type="region of interest" description="Disordered" evidence="1">
    <location>
        <begin position="304"/>
        <end position="334"/>
    </location>
</feature>
<dbReference type="Proteomes" id="UP000186922">
    <property type="component" value="Unassembled WGS sequence"/>
</dbReference>